<dbReference type="PANTHER" id="PTHR30411:SF0">
    <property type="entry name" value="CYS-TRNA(PRO)_CYS-TRNA(CYS) DEACYLASE YBAK"/>
    <property type="match status" value="1"/>
</dbReference>
<dbReference type="InterPro" id="IPR007214">
    <property type="entry name" value="YbaK/aa-tRNA-synth-assoc-dom"/>
</dbReference>
<dbReference type="Gene3D" id="3.90.960.10">
    <property type="entry name" value="YbaK/aminoacyl-tRNA synthetase-associated domain"/>
    <property type="match status" value="1"/>
</dbReference>
<accession>A0A4S4FSV0</accession>
<reference evidence="6 7" key="1">
    <citation type="submission" date="2019-04" db="EMBL/GenBank/DDBJ databases">
        <authorList>
            <person name="Jiang L."/>
        </authorList>
    </citation>
    <scope>NUCLEOTIDE SEQUENCE [LARGE SCALE GENOMIC DNA]</scope>
    <source>
        <strain evidence="6 7">YIM 131853</strain>
    </source>
</reference>
<dbReference type="SUPFAM" id="SSF55826">
    <property type="entry name" value="YbaK/ProRS associated domain"/>
    <property type="match status" value="1"/>
</dbReference>
<dbReference type="CDD" id="cd00002">
    <property type="entry name" value="YbaK_deacylase"/>
    <property type="match status" value="1"/>
</dbReference>
<dbReference type="GO" id="GO:0006412">
    <property type="term" value="P:translation"/>
    <property type="evidence" value="ECO:0007669"/>
    <property type="project" value="UniProtKB-KW"/>
</dbReference>
<evidence type="ECO:0000256" key="2">
    <source>
        <dbReference type="ARBA" id="ARBA00022917"/>
    </source>
</evidence>
<dbReference type="PANTHER" id="PTHR30411">
    <property type="entry name" value="CYTOPLASMIC PROTEIN"/>
    <property type="match status" value="1"/>
</dbReference>
<dbReference type="RefSeq" id="WP_136426276.1">
    <property type="nucleotide sequence ID" value="NZ_SSSM01000001.1"/>
</dbReference>
<comment type="caution">
    <text evidence="6">The sequence shown here is derived from an EMBL/GenBank/DDBJ whole genome shotgun (WGS) entry which is preliminary data.</text>
</comment>
<proteinExistence type="inferred from homology"/>
<feature type="domain" description="YbaK/aminoacyl-tRNA synthetase-associated" evidence="5">
    <location>
        <begin position="42"/>
        <end position="152"/>
    </location>
</feature>
<comment type="similarity">
    <text evidence="1 4">Belongs to the prolyl-tRNA editing family. YbaK/EbsC subfamily.</text>
</comment>
<evidence type="ECO:0000313" key="6">
    <source>
        <dbReference type="EMBL" id="THG33494.1"/>
    </source>
</evidence>
<keyword evidence="2 4" id="KW-0648">Protein biosynthesis</keyword>
<dbReference type="EC" id="4.2.-.-" evidence="4"/>
<dbReference type="OrthoDB" id="9809296at2"/>
<name>A0A4S4FSV0_9MICO</name>
<dbReference type="GO" id="GO:0002161">
    <property type="term" value="F:aminoacyl-tRNA deacylase activity"/>
    <property type="evidence" value="ECO:0007669"/>
    <property type="project" value="InterPro"/>
</dbReference>
<evidence type="ECO:0000256" key="4">
    <source>
        <dbReference type="PIRNR" id="PIRNR006181"/>
    </source>
</evidence>
<dbReference type="InterPro" id="IPR004369">
    <property type="entry name" value="Prolyl-tRNA_editing_YbaK/EbsC"/>
</dbReference>
<dbReference type="GO" id="GO:0016829">
    <property type="term" value="F:lyase activity"/>
    <property type="evidence" value="ECO:0007669"/>
    <property type="project" value="UniProtKB-KW"/>
</dbReference>
<evidence type="ECO:0000313" key="7">
    <source>
        <dbReference type="Proteomes" id="UP000309133"/>
    </source>
</evidence>
<organism evidence="6 7">
    <name type="scientific">Naasia lichenicola</name>
    <dbReference type="NCBI Taxonomy" id="2565933"/>
    <lineage>
        <taxon>Bacteria</taxon>
        <taxon>Bacillati</taxon>
        <taxon>Actinomycetota</taxon>
        <taxon>Actinomycetes</taxon>
        <taxon>Micrococcales</taxon>
        <taxon>Microbacteriaceae</taxon>
        <taxon>Naasia</taxon>
    </lineage>
</organism>
<sequence>MARAKRPSGVATPAVAELLRLGVSHSTHSYEHDPAHPSYGLEAAEALGVDPSRVFKTLVVQADGELAFGIVPVPCRLDLKALASALGAKRCEMAPPELAERRTGYVTGGISPLGQRSRLRTVLDASALEHGTIHVSGGRRGFEVELAPADLVHALTAFVSVIARD</sequence>
<dbReference type="EMBL" id="SSSM01000001">
    <property type="protein sequence ID" value="THG33494.1"/>
    <property type="molecule type" value="Genomic_DNA"/>
</dbReference>
<gene>
    <name evidence="6" type="primary">ybaK</name>
    <name evidence="6" type="ORF">E6C64_03935</name>
</gene>
<evidence type="ECO:0000259" key="5">
    <source>
        <dbReference type="Pfam" id="PF04073"/>
    </source>
</evidence>
<evidence type="ECO:0000256" key="1">
    <source>
        <dbReference type="ARBA" id="ARBA00009798"/>
    </source>
</evidence>
<evidence type="ECO:0000256" key="3">
    <source>
        <dbReference type="ARBA" id="ARBA00023239"/>
    </source>
</evidence>
<dbReference type="Proteomes" id="UP000309133">
    <property type="component" value="Unassembled WGS sequence"/>
</dbReference>
<keyword evidence="7" id="KW-1185">Reference proteome</keyword>
<protein>
    <recommendedName>
        <fullName evidence="4">Cys-tRNA(Pro)/Cys-tRNA(Cys) deacylase</fullName>
        <ecNumber evidence="4">4.2.-.-</ecNumber>
    </recommendedName>
</protein>
<dbReference type="PIRSF" id="PIRSF006181">
    <property type="entry name" value="EbsC_YbaK"/>
    <property type="match status" value="1"/>
</dbReference>
<dbReference type="AlphaFoldDB" id="A0A4S4FSV0"/>
<dbReference type="Pfam" id="PF04073">
    <property type="entry name" value="tRNA_edit"/>
    <property type="match status" value="1"/>
</dbReference>
<keyword evidence="3 4" id="KW-0456">Lyase</keyword>
<dbReference type="NCBIfam" id="TIGR00011">
    <property type="entry name" value="YbaK_EbsC"/>
    <property type="match status" value="1"/>
</dbReference>
<dbReference type="InterPro" id="IPR036754">
    <property type="entry name" value="YbaK/aa-tRNA-synt-asso_dom_sf"/>
</dbReference>